<dbReference type="AlphaFoldDB" id="S9QEM5"/>
<sequence length="66" mass="7474">MTMDIFKQTRAMFDLSEGAIYLDGNSLGPLPYAAQDRVDAMMRDQRGEMLITGWHNPPAWATVWPS</sequence>
<organism evidence="1 2">
    <name type="scientific">Litoreibacter arenae DSM 19593</name>
    <dbReference type="NCBI Taxonomy" id="1123360"/>
    <lineage>
        <taxon>Bacteria</taxon>
        <taxon>Pseudomonadati</taxon>
        <taxon>Pseudomonadota</taxon>
        <taxon>Alphaproteobacteria</taxon>
        <taxon>Rhodobacterales</taxon>
        <taxon>Roseobacteraceae</taxon>
        <taxon>Litoreibacter</taxon>
    </lineage>
</organism>
<protein>
    <submittedName>
        <fullName evidence="1">Kynureninase</fullName>
        <ecNumber evidence="1">3.7.1.3</ecNumber>
    </submittedName>
</protein>
<dbReference type="InterPro" id="IPR015424">
    <property type="entry name" value="PyrdxlP-dep_Trfase"/>
</dbReference>
<keyword evidence="1" id="KW-0378">Hydrolase</keyword>
<dbReference type="PATRIC" id="fig|1123360.3.peg.1211"/>
<dbReference type="eggNOG" id="COG3844">
    <property type="taxonomic scope" value="Bacteria"/>
</dbReference>
<dbReference type="InterPro" id="IPR015422">
    <property type="entry name" value="PyrdxlP-dep_Trfase_small"/>
</dbReference>
<dbReference type="GO" id="GO:0030429">
    <property type="term" value="F:kynureninase activity"/>
    <property type="evidence" value="ECO:0007669"/>
    <property type="project" value="UniProtKB-EC"/>
</dbReference>
<gene>
    <name evidence="1" type="ORF">thalar_01222</name>
</gene>
<dbReference type="STRING" id="1123360.thalar_01222"/>
<accession>S9QEM5</accession>
<reference evidence="2" key="1">
    <citation type="journal article" date="2013" name="Stand. Genomic Sci.">
        <title>Genome sequence of the Litoreibacter arenae type strain (DSM 19593(T)), a member of the Roseobacter clade isolated from sea sand.</title>
        <authorList>
            <person name="Riedel T."/>
            <person name="Fiebig A."/>
            <person name="Petersen J."/>
            <person name="Gronow S."/>
            <person name="Kyrpides N.C."/>
            <person name="Goker M."/>
            <person name="Klenk H.P."/>
        </authorList>
    </citation>
    <scope>NUCLEOTIDE SEQUENCE [LARGE SCALE GENOMIC DNA]</scope>
    <source>
        <strain evidence="2">DSM 19593</strain>
    </source>
</reference>
<evidence type="ECO:0000313" key="1">
    <source>
        <dbReference type="EMBL" id="EPX79886.1"/>
    </source>
</evidence>
<dbReference type="HOGENOM" id="CLU_2825976_0_0_5"/>
<proteinExistence type="predicted"/>
<dbReference type="SUPFAM" id="SSF53383">
    <property type="entry name" value="PLP-dependent transferases"/>
    <property type="match status" value="1"/>
</dbReference>
<dbReference type="Gene3D" id="3.90.1150.10">
    <property type="entry name" value="Aspartate Aminotransferase, domain 1"/>
    <property type="match status" value="1"/>
</dbReference>
<name>S9QEM5_9RHOB</name>
<keyword evidence="2" id="KW-1185">Reference proteome</keyword>
<dbReference type="InterPro" id="IPR015421">
    <property type="entry name" value="PyrdxlP-dep_Trfase_major"/>
</dbReference>
<dbReference type="EC" id="3.7.1.3" evidence="1"/>
<comment type="caution">
    <text evidence="1">The sequence shown here is derived from an EMBL/GenBank/DDBJ whole genome shotgun (WGS) entry which is preliminary data.</text>
</comment>
<dbReference type="EMBL" id="AONI01000009">
    <property type="protein sequence ID" value="EPX79886.1"/>
    <property type="molecule type" value="Genomic_DNA"/>
</dbReference>
<evidence type="ECO:0000313" key="2">
    <source>
        <dbReference type="Proteomes" id="UP000015351"/>
    </source>
</evidence>
<dbReference type="Gene3D" id="3.40.640.10">
    <property type="entry name" value="Type I PLP-dependent aspartate aminotransferase-like (Major domain)"/>
    <property type="match status" value="1"/>
</dbReference>
<dbReference type="Proteomes" id="UP000015351">
    <property type="component" value="Unassembled WGS sequence"/>
</dbReference>